<evidence type="ECO:0000256" key="3">
    <source>
        <dbReference type="SAM" id="MobiDB-lite"/>
    </source>
</evidence>
<evidence type="ECO:0000313" key="5">
    <source>
        <dbReference type="Proteomes" id="UP001214638"/>
    </source>
</evidence>
<dbReference type="PANTHER" id="PTHR45639:SF4">
    <property type="entry name" value="HSC70CB, ISOFORM G"/>
    <property type="match status" value="1"/>
</dbReference>
<evidence type="ECO:0000256" key="2">
    <source>
        <dbReference type="ARBA" id="ARBA00022840"/>
    </source>
</evidence>
<keyword evidence="5" id="KW-1185">Reference proteome</keyword>
<dbReference type="Gene3D" id="3.30.30.30">
    <property type="match status" value="1"/>
</dbReference>
<keyword evidence="1" id="KW-0547">Nucleotide-binding</keyword>
<name>A0AAD9PNC2_9APIC</name>
<dbReference type="GO" id="GO:0005634">
    <property type="term" value="C:nucleus"/>
    <property type="evidence" value="ECO:0007669"/>
    <property type="project" value="TreeGrafter"/>
</dbReference>
<proteinExistence type="predicted"/>
<reference evidence="4" key="1">
    <citation type="journal article" date="2023" name="Nat. Microbiol.">
        <title>Babesia duncani multi-omics identifies virulence factors and drug targets.</title>
        <authorList>
            <person name="Singh P."/>
            <person name="Lonardi S."/>
            <person name="Liang Q."/>
            <person name="Vydyam P."/>
            <person name="Khabirova E."/>
            <person name="Fang T."/>
            <person name="Gihaz S."/>
            <person name="Thekkiniath J."/>
            <person name="Munshi M."/>
            <person name="Abel S."/>
            <person name="Ciampossin L."/>
            <person name="Batugedara G."/>
            <person name="Gupta M."/>
            <person name="Lu X.M."/>
            <person name="Lenz T."/>
            <person name="Chakravarty S."/>
            <person name="Cornillot E."/>
            <person name="Hu Y."/>
            <person name="Ma W."/>
            <person name="Gonzalez L.M."/>
            <person name="Sanchez S."/>
            <person name="Estrada K."/>
            <person name="Sanchez-Flores A."/>
            <person name="Montero E."/>
            <person name="Harb O.S."/>
            <person name="Le Roch K.G."/>
            <person name="Mamoun C.B."/>
        </authorList>
    </citation>
    <scope>NUCLEOTIDE SEQUENCE</scope>
    <source>
        <strain evidence="4">WA1</strain>
    </source>
</reference>
<dbReference type="Pfam" id="PF00012">
    <property type="entry name" value="HSP70"/>
    <property type="match status" value="1"/>
</dbReference>
<evidence type="ECO:0000313" key="4">
    <source>
        <dbReference type="EMBL" id="KAK2197943.1"/>
    </source>
</evidence>
<dbReference type="PANTHER" id="PTHR45639">
    <property type="entry name" value="HSC70CB, ISOFORM G-RELATED"/>
    <property type="match status" value="1"/>
</dbReference>
<gene>
    <name evidence="4" type="ORF">BdWA1_000946</name>
</gene>
<dbReference type="Gene3D" id="3.90.640.10">
    <property type="entry name" value="Actin, Chain A, domain 4"/>
    <property type="match status" value="1"/>
</dbReference>
<dbReference type="InterPro" id="IPR043129">
    <property type="entry name" value="ATPase_NBD"/>
</dbReference>
<protein>
    <submittedName>
        <fullName evidence="4">Bifunctional Heat shock protein 70 family/ATPase</fullName>
    </submittedName>
</protein>
<dbReference type="InterPro" id="IPR013126">
    <property type="entry name" value="Hsp_70_fam"/>
</dbReference>
<dbReference type="PROSITE" id="PS01036">
    <property type="entry name" value="HSP70_3"/>
    <property type="match status" value="1"/>
</dbReference>
<dbReference type="SUPFAM" id="SSF53067">
    <property type="entry name" value="Actin-like ATPase domain"/>
    <property type="match status" value="2"/>
</dbReference>
<sequence length="741" mass="83045">MPVLGIDIGGSTSTVATISKGAIDIVLNDVAQRYTPSCVSFTAKQRLFGDQAHTQIVSNYRNTCRNFASLVGRSLEDDSEYGLTEIEKFFACTQLESAEDGYVGFKIQHGNLVESTSSVLTGFLGYLVGMADRFTGRNNREAVVAYPGWFSETQKQCLRACVTASGLSCLRVISHVHAMAMDYGVYRVKQLNDETPTRVALVMIGHCHASAAIVDFYASHCSILSQVSRRNLGGRNLDMMLMKYMATEFSKKYHCDPLENNKTRLKVEAVAVKTRRVLSANAESSYSAECLMEDNDMSGHITRTQFEEMCNAEFIPQLIEMLKECIEASRTDLDSIFSVEIAGGSSRIPCIQQAISSIFNKVPSRTLNADECIARGCVLEAAIKSNHYRVREYKTRLTLPRSLTLGYFNGQEPMLLEAIAAGTPLGDPIRVTLQAQAPVCVRVALGDALDPRSQDALGTLDIARHISQEAQPAPVTTNDGAAIQTDEQDAEIQSESSPSGGISVTLGFDDCGQFVASPECCEYRWLPATILDIARLEAAELEARGRDLKENSRLQALNDFETLLYTVRDKMQSSHRDFIDPQMIPAYESELDHWREWLYENSGASQETLQEGIDKVSSEWKRIDKYFKEHQNKLENLEPFLQRLQERYNFCCEDNNPNWHGATPEERLNFAQELMDLDSRVRQMHQDESQRPRHMEPLFTMQQIQGEMQKLLVSISEFCQAKAAKAPAQEPPEQQPKEQQE</sequence>
<dbReference type="GeneID" id="94335244"/>
<accession>A0AAD9PNC2</accession>
<dbReference type="InterPro" id="IPR018181">
    <property type="entry name" value="Heat_shock_70_CS"/>
</dbReference>
<comment type="caution">
    <text evidence="4">The sequence shown here is derived from an EMBL/GenBank/DDBJ whole genome shotgun (WGS) entry which is preliminary data.</text>
</comment>
<dbReference type="GO" id="GO:0140662">
    <property type="term" value="F:ATP-dependent protein folding chaperone"/>
    <property type="evidence" value="ECO:0007669"/>
    <property type="project" value="InterPro"/>
</dbReference>
<dbReference type="PRINTS" id="PR00301">
    <property type="entry name" value="HEATSHOCK70"/>
</dbReference>
<evidence type="ECO:0000256" key="1">
    <source>
        <dbReference type="ARBA" id="ARBA00022741"/>
    </source>
</evidence>
<organism evidence="4 5">
    <name type="scientific">Babesia duncani</name>
    <dbReference type="NCBI Taxonomy" id="323732"/>
    <lineage>
        <taxon>Eukaryota</taxon>
        <taxon>Sar</taxon>
        <taxon>Alveolata</taxon>
        <taxon>Apicomplexa</taxon>
        <taxon>Aconoidasida</taxon>
        <taxon>Piroplasmida</taxon>
        <taxon>Babesiidae</taxon>
        <taxon>Babesia</taxon>
    </lineage>
</organism>
<dbReference type="RefSeq" id="XP_067804785.1">
    <property type="nucleotide sequence ID" value="XM_067945994.1"/>
</dbReference>
<dbReference type="EMBL" id="JALLKP010000001">
    <property type="protein sequence ID" value="KAK2197943.1"/>
    <property type="molecule type" value="Genomic_DNA"/>
</dbReference>
<keyword evidence="2" id="KW-0067">ATP-binding</keyword>
<feature type="region of interest" description="Disordered" evidence="3">
    <location>
        <begin position="722"/>
        <end position="741"/>
    </location>
</feature>
<dbReference type="FunFam" id="3.90.640.10:FF:000004">
    <property type="entry name" value="Heat shock 70 kDa protein 4"/>
    <property type="match status" value="1"/>
</dbReference>
<dbReference type="GO" id="GO:0005524">
    <property type="term" value="F:ATP binding"/>
    <property type="evidence" value="ECO:0007669"/>
    <property type="project" value="UniProtKB-KW"/>
</dbReference>
<dbReference type="KEGG" id="bdw:94335244"/>
<dbReference type="Proteomes" id="UP001214638">
    <property type="component" value="Unassembled WGS sequence"/>
</dbReference>
<keyword evidence="4" id="KW-0346">Stress response</keyword>
<dbReference type="AlphaFoldDB" id="A0AAD9PNC2"/>
<dbReference type="Gene3D" id="3.30.420.40">
    <property type="match status" value="2"/>
</dbReference>
<dbReference type="Gene3D" id="1.20.1270.10">
    <property type="match status" value="1"/>
</dbReference>
<dbReference type="InterPro" id="IPR029048">
    <property type="entry name" value="HSP70_C_sf"/>
</dbReference>
<dbReference type="GO" id="GO:0005829">
    <property type="term" value="C:cytosol"/>
    <property type="evidence" value="ECO:0007669"/>
    <property type="project" value="TreeGrafter"/>
</dbReference>